<evidence type="ECO:0000313" key="2">
    <source>
        <dbReference type="Proteomes" id="UP000324800"/>
    </source>
</evidence>
<accession>A0A5J4X9E6</accession>
<name>A0A5J4X9E6_9EUKA</name>
<proteinExistence type="predicted"/>
<dbReference type="EMBL" id="SNRW01000134">
    <property type="protein sequence ID" value="KAA6403139.1"/>
    <property type="molecule type" value="Genomic_DNA"/>
</dbReference>
<gene>
    <name evidence="1" type="ORF">EZS28_001327</name>
</gene>
<reference evidence="1 2" key="1">
    <citation type="submission" date="2019-03" db="EMBL/GenBank/DDBJ databases">
        <title>Single cell metagenomics reveals metabolic interactions within the superorganism composed of flagellate Streblomastix strix and complex community of Bacteroidetes bacteria on its surface.</title>
        <authorList>
            <person name="Treitli S.C."/>
            <person name="Kolisko M."/>
            <person name="Husnik F."/>
            <person name="Keeling P."/>
            <person name="Hampl V."/>
        </authorList>
    </citation>
    <scope>NUCLEOTIDE SEQUENCE [LARGE SCALE GENOMIC DNA]</scope>
    <source>
        <strain evidence="1">ST1C</strain>
    </source>
</reference>
<sequence length="216" mass="24774">MPTEFETGLPCIFIAKCEVSHRLPALISFLRIQQNTKTNTFPLRFAIVFRTDASVQFFAELFQFGASKLGLQHQPTILEINRAMQDAQRVKSCLLFKQEAKKESEEIRLLFFSEEYFNFVIQNLGNDGRGDDKLSKSDNGCIDQFIFFDSPSQPEIINDYINCMNPLAKSHPLKLLIFLTDFEEEFTTKTAISDIPRVALSKKVVFDLTDKIQITI</sequence>
<evidence type="ECO:0000313" key="1">
    <source>
        <dbReference type="EMBL" id="KAA6403139.1"/>
    </source>
</evidence>
<dbReference type="AlphaFoldDB" id="A0A5J4X9E6"/>
<dbReference type="Proteomes" id="UP000324800">
    <property type="component" value="Unassembled WGS sequence"/>
</dbReference>
<comment type="caution">
    <text evidence="1">The sequence shown here is derived from an EMBL/GenBank/DDBJ whole genome shotgun (WGS) entry which is preliminary data.</text>
</comment>
<protein>
    <submittedName>
        <fullName evidence="1">Uncharacterized protein</fullName>
    </submittedName>
</protein>
<organism evidence="1 2">
    <name type="scientific">Streblomastix strix</name>
    <dbReference type="NCBI Taxonomy" id="222440"/>
    <lineage>
        <taxon>Eukaryota</taxon>
        <taxon>Metamonada</taxon>
        <taxon>Preaxostyla</taxon>
        <taxon>Oxymonadida</taxon>
        <taxon>Streblomastigidae</taxon>
        <taxon>Streblomastix</taxon>
    </lineage>
</organism>